<dbReference type="AlphaFoldDB" id="A0A9X0WES0"/>
<protein>
    <submittedName>
        <fullName evidence="1">Uncharacterized protein</fullName>
    </submittedName>
</protein>
<name>A0A9X0WES0_9GAMM</name>
<dbReference type="RefSeq" id="WP_200251797.1">
    <property type="nucleotide sequence ID" value="NZ_NRRY01000104.1"/>
</dbReference>
<evidence type="ECO:0000313" key="1">
    <source>
        <dbReference type="EMBL" id="MBK1621708.1"/>
    </source>
</evidence>
<evidence type="ECO:0000313" key="2">
    <source>
        <dbReference type="Proteomes" id="UP001138768"/>
    </source>
</evidence>
<keyword evidence="2" id="KW-1185">Reference proteome</keyword>
<accession>A0A9X0WES0</accession>
<dbReference type="Proteomes" id="UP001138768">
    <property type="component" value="Unassembled WGS sequence"/>
</dbReference>
<comment type="caution">
    <text evidence="1">The sequence shown here is derived from an EMBL/GenBank/DDBJ whole genome shotgun (WGS) entry which is preliminary data.</text>
</comment>
<dbReference type="EMBL" id="NRRY01000104">
    <property type="protein sequence ID" value="MBK1621708.1"/>
    <property type="molecule type" value="Genomic_DNA"/>
</dbReference>
<organism evidence="1 2">
    <name type="scientific">Lamprobacter modestohalophilus</name>
    <dbReference type="NCBI Taxonomy" id="1064514"/>
    <lineage>
        <taxon>Bacteria</taxon>
        <taxon>Pseudomonadati</taxon>
        <taxon>Pseudomonadota</taxon>
        <taxon>Gammaproteobacteria</taxon>
        <taxon>Chromatiales</taxon>
        <taxon>Chromatiaceae</taxon>
        <taxon>Lamprobacter</taxon>
    </lineage>
</organism>
<reference evidence="1 2" key="1">
    <citation type="journal article" date="2020" name="Microorganisms">
        <title>Osmotic Adaptation and Compatible Solute Biosynthesis of Phototrophic Bacteria as Revealed from Genome Analyses.</title>
        <authorList>
            <person name="Imhoff J.F."/>
            <person name="Rahn T."/>
            <person name="Kunzel S."/>
            <person name="Keller A."/>
            <person name="Neulinger S.C."/>
        </authorList>
    </citation>
    <scope>NUCLEOTIDE SEQUENCE [LARGE SCALE GENOMIC DNA]</scope>
    <source>
        <strain evidence="1 2">DSM 25653</strain>
    </source>
</reference>
<sequence>MSAEKNLSQMIVDVAGQFIELETSEQGRQANLLIACKAWNLAVLPKSERNKAYHQYLDEMRSVIKDKETMKWFKKDLNGLMKAKLDLYPAEKALIADARLEHVDESNYRVVVSYGKIGDMAA</sequence>
<proteinExistence type="predicted"/>
<gene>
    <name evidence="1" type="ORF">CKO42_25630</name>
</gene>